<dbReference type="Pfam" id="PF13556">
    <property type="entry name" value="HTH_30"/>
    <property type="match status" value="1"/>
</dbReference>
<dbReference type="PANTHER" id="PTHR33744">
    <property type="entry name" value="CARBOHYDRATE DIACID REGULATOR"/>
    <property type="match status" value="1"/>
</dbReference>
<dbReference type="InterPro" id="IPR041522">
    <property type="entry name" value="CdaR_GGDEF"/>
</dbReference>
<evidence type="ECO:0000259" key="3">
    <source>
        <dbReference type="Pfam" id="PF17853"/>
    </source>
</evidence>
<evidence type="ECO:0000313" key="5">
    <source>
        <dbReference type="Proteomes" id="UP000265768"/>
    </source>
</evidence>
<dbReference type="EMBL" id="QZEY01000002">
    <property type="protein sequence ID" value="RJL34506.1"/>
    <property type="molecule type" value="Genomic_DNA"/>
</dbReference>
<dbReference type="AlphaFoldDB" id="A0A3A4BT72"/>
<evidence type="ECO:0000259" key="2">
    <source>
        <dbReference type="Pfam" id="PF13556"/>
    </source>
</evidence>
<protein>
    <submittedName>
        <fullName evidence="4">PucR family transcriptional regulator</fullName>
    </submittedName>
</protein>
<dbReference type="InterPro" id="IPR042070">
    <property type="entry name" value="PucR_C-HTH_sf"/>
</dbReference>
<organism evidence="4 5">
    <name type="scientific">Bailinhaonella thermotolerans</name>
    <dbReference type="NCBI Taxonomy" id="1070861"/>
    <lineage>
        <taxon>Bacteria</taxon>
        <taxon>Bacillati</taxon>
        <taxon>Actinomycetota</taxon>
        <taxon>Actinomycetes</taxon>
        <taxon>Streptosporangiales</taxon>
        <taxon>Streptosporangiaceae</taxon>
        <taxon>Bailinhaonella</taxon>
    </lineage>
</organism>
<reference evidence="4 5" key="1">
    <citation type="submission" date="2018-09" db="EMBL/GenBank/DDBJ databases">
        <title>YIM 75507 draft genome.</title>
        <authorList>
            <person name="Tang S."/>
            <person name="Feng Y."/>
        </authorList>
    </citation>
    <scope>NUCLEOTIDE SEQUENCE [LARGE SCALE GENOMIC DNA]</scope>
    <source>
        <strain evidence="4 5">YIM 75507</strain>
    </source>
</reference>
<gene>
    <name evidence="4" type="ORF">D5H75_08830</name>
</gene>
<accession>A0A3A4BT72</accession>
<evidence type="ECO:0000313" key="4">
    <source>
        <dbReference type="EMBL" id="RJL34506.1"/>
    </source>
</evidence>
<comment type="similarity">
    <text evidence="1">Belongs to the CdaR family.</text>
</comment>
<dbReference type="PANTHER" id="PTHR33744:SF17">
    <property type="entry name" value="CONSERVED PROTEIN"/>
    <property type="match status" value="1"/>
</dbReference>
<sequence>MTMAAGLQRIVDDLAVRLGRPVLVEDHRQRVVAYSEQTGPMDEIRRNSILRRTTTPEVRERMRAAGIFGSADPVRVPPAPELGLLPRVCVPVHHGGSLLGFLWFIDAGPAMTDESVACAAGSVRRLALALHHESLAAGLASQHELEAVRDLLLADAGRAAAASRALIEAGGFPQAGPVTAVVVRPVIPPGGEPDEELRTGVEEALLAARRGVGGALHLVRYDHGVLLVSDRADRARDLLAAAGSGRTVIGAGEPRAALASAAASYAEALQAAEIAARVPALGPAAEWARLGVYRLLAALPATSPGDGRLHPGLARLLADESSAPLLETLEVYLDLAGNAHATARRLALHRTSLYYRLRRVEELADTDLKNGDERLALHLGLKLARLSGAYPALR</sequence>
<name>A0A3A4BT72_9ACTN</name>
<evidence type="ECO:0000256" key="1">
    <source>
        <dbReference type="ARBA" id="ARBA00006754"/>
    </source>
</evidence>
<feature type="domain" description="PucR C-terminal helix-turn-helix" evidence="2">
    <location>
        <begin position="325"/>
        <end position="383"/>
    </location>
</feature>
<dbReference type="InterPro" id="IPR051448">
    <property type="entry name" value="CdaR-like_regulators"/>
</dbReference>
<proteinExistence type="inferred from homology"/>
<dbReference type="Gene3D" id="1.10.10.2840">
    <property type="entry name" value="PucR C-terminal helix-turn-helix domain"/>
    <property type="match status" value="1"/>
</dbReference>
<dbReference type="Proteomes" id="UP000265768">
    <property type="component" value="Unassembled WGS sequence"/>
</dbReference>
<comment type="caution">
    <text evidence="4">The sequence shown here is derived from an EMBL/GenBank/DDBJ whole genome shotgun (WGS) entry which is preliminary data.</text>
</comment>
<dbReference type="Pfam" id="PF17853">
    <property type="entry name" value="GGDEF_2"/>
    <property type="match status" value="1"/>
</dbReference>
<dbReference type="InterPro" id="IPR025736">
    <property type="entry name" value="PucR_C-HTH_dom"/>
</dbReference>
<keyword evidence="5" id="KW-1185">Reference proteome</keyword>
<feature type="domain" description="CdaR GGDEF-like" evidence="3">
    <location>
        <begin position="163"/>
        <end position="274"/>
    </location>
</feature>